<gene>
    <name evidence="1" type="ORF">HZU44_05750</name>
</gene>
<reference evidence="1" key="1">
    <citation type="submission" date="2020-08" db="EMBL/GenBank/DDBJ databases">
        <title>A bifunctional nitrone conjugated secondary metabolite targeting the ribosome.</title>
        <authorList>
            <person name="Limbrick E.M."/>
            <person name="Graf M."/>
            <person name="Derewacz D.K."/>
            <person name="Nguyen F."/>
            <person name="Spraggins J.M."/>
            <person name="Wieland M."/>
            <person name="Ynigez-Gutierrez A.E."/>
            <person name="Reisman B.J."/>
            <person name="Zinshteyn B."/>
            <person name="McCulloch K."/>
            <person name="Iverson T.M."/>
            <person name="Green R."/>
            <person name="Wilson D.N."/>
            <person name="Bachmann B.O."/>
        </authorList>
    </citation>
    <scope>NUCLEOTIDE SEQUENCE</scope>
    <source>
        <strain evidence="1">Africana</strain>
    </source>
</reference>
<dbReference type="InterPro" id="IPR034660">
    <property type="entry name" value="DinB/YfiT-like"/>
</dbReference>
<dbReference type="AlphaFoldDB" id="A0A7D5Y9S4"/>
<organism evidence="1">
    <name type="scientific">Micromonospora carbonacea</name>
    <dbReference type="NCBI Taxonomy" id="47853"/>
    <lineage>
        <taxon>Bacteria</taxon>
        <taxon>Bacillati</taxon>
        <taxon>Actinomycetota</taxon>
        <taxon>Actinomycetes</taxon>
        <taxon>Micromonosporales</taxon>
        <taxon>Micromonosporaceae</taxon>
        <taxon>Micromonospora</taxon>
    </lineage>
</organism>
<sequence length="175" mass="18593">MDSAGLRRAYEEVLAEVTAGGFEPPGDGELSAEQIVAHLVANDELMSEATEAVLAGSPFAYYDLDAVHRPQLDALIAECAGSAGGTGAVAGRGAAVLGGLACRLRVTSQRLCALVDRLGPAAQTPVQTRLHEAVDLRVDETLPWARTLDLHARVHLPKHLAQLRALRPQFHPHRG</sequence>
<proteinExistence type="predicted"/>
<protein>
    <recommendedName>
        <fullName evidence="2">DinB family protein</fullName>
    </recommendedName>
</protein>
<accession>A0A7D5Y9S4</accession>
<dbReference type="Gene3D" id="1.20.120.450">
    <property type="entry name" value="dinb family like domain"/>
    <property type="match status" value="1"/>
</dbReference>
<evidence type="ECO:0000313" key="1">
    <source>
        <dbReference type="EMBL" id="QLJ99619.1"/>
    </source>
</evidence>
<evidence type="ECO:0008006" key="2">
    <source>
        <dbReference type="Google" id="ProtNLM"/>
    </source>
</evidence>
<name>A0A7D5Y9S4_9ACTN</name>
<dbReference type="EMBL" id="CP058905">
    <property type="protein sequence ID" value="QLJ99619.1"/>
    <property type="molecule type" value="Genomic_DNA"/>
</dbReference>